<dbReference type="PANTHER" id="PTHR43155">
    <property type="entry name" value="CYCLIC DI-GMP PHOSPHODIESTERASE PA4108-RELATED"/>
    <property type="match status" value="1"/>
</dbReference>
<organism evidence="2 3">
    <name type="scientific">Faecalispora sporosphaeroides</name>
    <dbReference type="NCBI Taxonomy" id="1549"/>
    <lineage>
        <taxon>Bacteria</taxon>
        <taxon>Bacillati</taxon>
        <taxon>Bacillota</taxon>
        <taxon>Clostridia</taxon>
        <taxon>Eubacteriales</taxon>
        <taxon>Oscillospiraceae</taxon>
        <taxon>Faecalispora</taxon>
    </lineage>
</organism>
<protein>
    <submittedName>
        <fullName evidence="2">HD domain-containing protein</fullName>
    </submittedName>
</protein>
<dbReference type="Gene3D" id="1.10.3210.10">
    <property type="entry name" value="Hypothetical protein af1432"/>
    <property type="match status" value="2"/>
</dbReference>
<reference evidence="2" key="1">
    <citation type="submission" date="2019-04" db="EMBL/GenBank/DDBJ databases">
        <title>Evolution of Biomass-Degrading Anaerobic Consortia Revealed by Metagenomics.</title>
        <authorList>
            <person name="Peng X."/>
        </authorList>
    </citation>
    <scope>NUCLEOTIDE SEQUENCE</scope>
    <source>
        <strain evidence="2">SIG551</strain>
    </source>
</reference>
<evidence type="ECO:0000259" key="1">
    <source>
        <dbReference type="PROSITE" id="PS51832"/>
    </source>
</evidence>
<accession>A0A928KVV0</accession>
<dbReference type="PROSITE" id="PS51832">
    <property type="entry name" value="HD_GYP"/>
    <property type="match status" value="1"/>
</dbReference>
<evidence type="ECO:0000313" key="3">
    <source>
        <dbReference type="Proteomes" id="UP000754750"/>
    </source>
</evidence>
<gene>
    <name evidence="2" type="ORF">E7512_01975</name>
</gene>
<name>A0A928KVV0_9FIRM</name>
<dbReference type="InterPro" id="IPR037522">
    <property type="entry name" value="HD_GYP_dom"/>
</dbReference>
<dbReference type="InterPro" id="IPR003607">
    <property type="entry name" value="HD/PDEase_dom"/>
</dbReference>
<dbReference type="SUPFAM" id="SSF109604">
    <property type="entry name" value="HD-domain/PDEase-like"/>
    <property type="match status" value="2"/>
</dbReference>
<comment type="caution">
    <text evidence="2">The sequence shown here is derived from an EMBL/GenBank/DDBJ whole genome shotgun (WGS) entry which is preliminary data.</text>
</comment>
<sequence length="406" mass="46803">MKLNVNQMLLSFSFTLDFVERDLLKDVTNHTRHVAYICARIAKLTNLPEREFFDLVSYALLHDNGITRSLLDRNPVDMAGLEKNIMHCEAGEENVAYFPFNRPVPGVILYHHECYDGSGFFGKRGEEIPFYARLIALANRIAVDYAQGNTPRDILALLKRDARLFDPELLRLFFHVSQHGEFWLNMQPMFIEPELERLLPQQTREFSFQNIRRISRLYSKIIDAKSPFTGGHSRGISKKTGILCRYYGCGEEEYWKMRIAADLHDLGKIMVPNEILDKPGSLTREEIDVVQSHTYYTRKALEMVQGFEDITEWAANHHEKLNGKGYPYGFTADRLDFNSRMLACVDIYQALTEDRPYRMALSHEDAVGILDTMAKQNLIDGSIVRDIDAVLGTVFFEEDLKVIKSK</sequence>
<feature type="domain" description="HD-GYP" evidence="1">
    <location>
        <begin position="207"/>
        <end position="402"/>
    </location>
</feature>
<dbReference type="RefSeq" id="WP_020073918.1">
    <property type="nucleotide sequence ID" value="NZ_JBKWRC010000001.1"/>
</dbReference>
<dbReference type="AlphaFoldDB" id="A0A928KVV0"/>
<dbReference type="EMBL" id="SVNY01000001">
    <property type="protein sequence ID" value="MBE6832347.1"/>
    <property type="molecule type" value="Genomic_DNA"/>
</dbReference>
<evidence type="ECO:0000313" key="2">
    <source>
        <dbReference type="EMBL" id="MBE6832347.1"/>
    </source>
</evidence>
<dbReference type="Pfam" id="PF13487">
    <property type="entry name" value="HD_5"/>
    <property type="match status" value="2"/>
</dbReference>
<dbReference type="Proteomes" id="UP000754750">
    <property type="component" value="Unassembled WGS sequence"/>
</dbReference>
<dbReference type="PANTHER" id="PTHR43155:SF1">
    <property type="entry name" value="3'3'-CGAMP-SPECIFIC PHOSPHODIESTERASE 1"/>
    <property type="match status" value="1"/>
</dbReference>
<dbReference type="SMART" id="SM00471">
    <property type="entry name" value="HDc"/>
    <property type="match status" value="2"/>
</dbReference>
<proteinExistence type="predicted"/>
<dbReference type="CDD" id="cd00077">
    <property type="entry name" value="HDc"/>
    <property type="match status" value="2"/>
</dbReference>